<name>Q9ZUQ5_ARATH</name>
<sequence length="63" mass="6932">MYTQQGFSNLPICMSKTQYSFSHDTSKKRAPSGFVLPIRDVRGSIGAGFIYTTKKTVNPLAGM</sequence>
<keyword evidence="3" id="KW-0547">Nucleotide-binding</keyword>
<gene>
    <name evidence="5 7" type="ordered locus">At2g12200</name>
    <name evidence="7" type="ORF">T10J7.18</name>
    <name evidence="7" type="ORF">T10J7_18</name>
</gene>
<evidence type="ECO:0000256" key="2">
    <source>
        <dbReference type="ARBA" id="ARBA00022598"/>
    </source>
</evidence>
<dbReference type="GO" id="GO:0006730">
    <property type="term" value="P:one-carbon metabolic process"/>
    <property type="evidence" value="ECO:0007669"/>
    <property type="project" value="UniProtKB-KW"/>
</dbReference>
<dbReference type="PaxDb" id="3702-AT2G12200.1"/>
<evidence type="ECO:0000313" key="8">
    <source>
        <dbReference type="Proteomes" id="UP000006548"/>
    </source>
</evidence>
<dbReference type="GO" id="GO:0005524">
    <property type="term" value="F:ATP binding"/>
    <property type="evidence" value="ECO:0007669"/>
    <property type="project" value="UniProtKB-KW"/>
</dbReference>
<dbReference type="GO" id="GO:0016787">
    <property type="term" value="F:hydrolase activity"/>
    <property type="evidence" value="ECO:0007669"/>
    <property type="project" value="UniProtKB-KW"/>
</dbReference>
<accession>Q9ZUQ5</accession>
<dbReference type="InterPro" id="IPR000559">
    <property type="entry name" value="Formate_THF_ligase"/>
</dbReference>
<dbReference type="AlphaFoldDB" id="Q9ZUQ5"/>
<reference evidence="8" key="6">
    <citation type="journal article" date="2017" name="Plant J.">
        <title>Araport11: a complete reannotation of the Arabidopsis thaliana reference genome.</title>
        <authorList>
            <person name="Cheng C.Y."/>
            <person name="Krishnakumar V."/>
            <person name="Chan A.P."/>
            <person name="Thibaud-Nissen F."/>
            <person name="Schobel S."/>
            <person name="Town C.D."/>
        </authorList>
    </citation>
    <scope>GENOME REANNOTATION</scope>
    <source>
        <strain evidence="8">cv. Columbia</strain>
    </source>
</reference>
<reference evidence="6" key="2">
    <citation type="submission" date="2000-03" db="EMBL/GenBank/DDBJ databases">
        <authorList>
            <person name="Rounsley S.D."/>
            <person name="Lin X."/>
            <person name="Kaul S."/>
            <person name="Shea T.P."/>
            <person name="Fujii C.Y."/>
            <person name="Mason T.M."/>
            <person name="Shen M."/>
            <person name="Ronning C.M."/>
            <person name="Fraser C.M."/>
            <person name="Somerville C.R."/>
            <person name="Venter J.C."/>
        </authorList>
    </citation>
    <scope>NUCLEOTIDE SEQUENCE</scope>
</reference>
<keyword evidence="7" id="KW-0378">Hydrolase</keyword>
<dbReference type="BioCyc" id="ARA:AT2G12200-MONOMER"/>
<reference evidence="6" key="3">
    <citation type="submission" date="2002-02" db="EMBL/GenBank/DDBJ databases">
        <authorList>
            <person name="Town C.D."/>
            <person name="Kaul S."/>
        </authorList>
    </citation>
    <scope>NUCLEOTIDE SEQUENCE</scope>
</reference>
<dbReference type="InterPro" id="IPR027417">
    <property type="entry name" value="P-loop_NTPase"/>
</dbReference>
<dbReference type="SMR" id="Q9ZUQ5"/>
<dbReference type="EMBL" id="AC005897">
    <property type="protein sequence ID" value="AAC97244.1"/>
    <property type="molecule type" value="Genomic_DNA"/>
</dbReference>
<evidence type="ECO:0000256" key="3">
    <source>
        <dbReference type="ARBA" id="ARBA00022741"/>
    </source>
</evidence>
<reference evidence="7" key="4">
    <citation type="submission" date="2011-02" db="EMBL/GenBank/DDBJ databases">
        <authorList>
            <consortium name="TAIR"/>
            <person name="Swarbreck D."/>
            <person name="Lamesch P."/>
            <person name="Wilks C."/>
            <person name="Huala E."/>
        </authorList>
    </citation>
    <scope>NUCLEOTIDE SEQUENCE</scope>
</reference>
<reference evidence="7 8" key="1">
    <citation type="journal article" date="1999" name="Nature">
        <title>Sequence and analysis of chromosome 2 of the plant Arabidopsis thaliana.</title>
        <authorList>
            <person name="Lin X."/>
            <person name="Kaul S."/>
            <person name="Rounsley S."/>
            <person name="Shea T.P."/>
            <person name="Benito M.I."/>
            <person name="Town C.D."/>
            <person name="Fujii C.Y."/>
            <person name="Mason T."/>
            <person name="Bowman C.L."/>
            <person name="Barnstead M."/>
            <person name="Feldblyum T.V."/>
            <person name="Buell C.R."/>
            <person name="Ketchum K.A."/>
            <person name="Lee J."/>
            <person name="Ronning C.M."/>
            <person name="Koo H.L."/>
            <person name="Moffat K.S."/>
            <person name="Cronin L.A."/>
            <person name="Shen M."/>
            <person name="Pai G."/>
            <person name="Van Aken S."/>
            <person name="Umayam L."/>
            <person name="Tallon L.J."/>
            <person name="Gill J.E."/>
            <person name="Adams M.D."/>
            <person name="Carrera A.J."/>
            <person name="Creasy T.H."/>
            <person name="Goodman H.M."/>
            <person name="Somerville C.R."/>
            <person name="Copenhaver G.P."/>
            <person name="Preuss D."/>
            <person name="Nierman W.C."/>
            <person name="White O."/>
            <person name="Eisen J.A."/>
            <person name="Salzberg S.L."/>
            <person name="Fraser C.M."/>
            <person name="Venter J.C."/>
        </authorList>
    </citation>
    <scope>NUCLEOTIDE SEQUENCE [LARGE SCALE GENOMIC DNA]</scope>
    <source>
        <strain evidence="8">cv. Columbia</strain>
    </source>
</reference>
<dbReference type="KEGG" id="ath:AT2G12200"/>
<reference evidence="7" key="5">
    <citation type="submission" date="2016-05" db="EMBL/GenBank/DDBJ databases">
        <authorList>
            <person name="Krishnakumar V."/>
            <person name="Cheng C.-Y."/>
            <person name="Chan A.P."/>
            <person name="Schobel S."/>
            <person name="Kim M."/>
            <person name="Ferlanti E.S."/>
            <person name="Belyaeva I."/>
            <person name="Rosen B.D."/>
            <person name="Micklem G."/>
            <person name="Miller J.R."/>
            <person name="Vaughn M."/>
            <person name="Town C.D."/>
        </authorList>
    </citation>
    <scope>NUCLEOTIDE SEQUENCE</scope>
</reference>
<dbReference type="EMBL" id="CP002685">
    <property type="protein sequence ID" value="AEC06193.1"/>
    <property type="molecule type" value="Genomic_DNA"/>
</dbReference>
<evidence type="ECO:0000313" key="6">
    <source>
        <dbReference type="EMBL" id="AAC97244.1"/>
    </source>
</evidence>
<keyword evidence="4" id="KW-0067">ATP-binding</keyword>
<keyword evidence="2" id="KW-0436">Ligase</keyword>
<dbReference type="GeneID" id="815690"/>
<dbReference type="TAIR" id="AT2G12200"/>
<dbReference type="SUPFAM" id="SSF52540">
    <property type="entry name" value="P-loop containing nucleoside triphosphate hydrolases"/>
    <property type="match status" value="1"/>
</dbReference>
<dbReference type="GO" id="GO:0004329">
    <property type="term" value="F:formate-tetrahydrofolate ligase activity"/>
    <property type="evidence" value="ECO:0007669"/>
    <property type="project" value="InterPro"/>
</dbReference>
<dbReference type="Araport" id="AT2G12200"/>
<keyword evidence="1" id="KW-0554">One-carbon metabolism</keyword>
<dbReference type="PIR" id="F84501">
    <property type="entry name" value="F84501"/>
</dbReference>
<evidence type="ECO:0000256" key="4">
    <source>
        <dbReference type="ARBA" id="ARBA00022840"/>
    </source>
</evidence>
<protein>
    <submittedName>
        <fullName evidence="6">10-formyltetrahydrofolate synthetase</fullName>
    </submittedName>
    <submittedName>
        <fullName evidence="7">P-loop containing nucleoside triphosphate hydrolases superfamily protein</fullName>
    </submittedName>
</protein>
<evidence type="ECO:0000313" key="7">
    <source>
        <dbReference type="EMBL" id="AEC06193.1"/>
    </source>
</evidence>
<evidence type="ECO:0000313" key="5">
    <source>
        <dbReference type="Araport" id="AT2G12200"/>
    </source>
</evidence>
<dbReference type="STRING" id="3702.Q9ZUQ5"/>
<dbReference type="Gene3D" id="3.10.410.10">
    <property type="entry name" value="Formyltetrahydrofolate synthetase, domain 3"/>
    <property type="match status" value="1"/>
</dbReference>
<keyword evidence="8" id="KW-1185">Reference proteome</keyword>
<proteinExistence type="predicted"/>
<dbReference type="Pfam" id="PF01268">
    <property type="entry name" value="FTHFS"/>
    <property type="match status" value="1"/>
</dbReference>
<organism evidence="6">
    <name type="scientific">Arabidopsis thaliana</name>
    <name type="common">Mouse-ear cress</name>
    <dbReference type="NCBI Taxonomy" id="3702"/>
    <lineage>
        <taxon>Eukaryota</taxon>
        <taxon>Viridiplantae</taxon>
        <taxon>Streptophyta</taxon>
        <taxon>Embryophyta</taxon>
        <taxon>Tracheophyta</taxon>
        <taxon>Spermatophyta</taxon>
        <taxon>Magnoliopsida</taxon>
        <taxon>eudicotyledons</taxon>
        <taxon>Gunneridae</taxon>
        <taxon>Pentapetalae</taxon>
        <taxon>rosids</taxon>
        <taxon>malvids</taxon>
        <taxon>Brassicales</taxon>
        <taxon>Brassicaceae</taxon>
        <taxon>Camelineae</taxon>
        <taxon>Arabidopsis</taxon>
    </lineage>
</organism>
<dbReference type="Proteomes" id="UP000006548">
    <property type="component" value="Chromosome 2"/>
</dbReference>
<dbReference type="HOGENOM" id="CLU_003601_3_4_1"/>
<evidence type="ECO:0000256" key="1">
    <source>
        <dbReference type="ARBA" id="ARBA00022563"/>
    </source>
</evidence>